<dbReference type="FunFam" id="3.40.50.20:FF:000042">
    <property type="entry name" value="RimK-related lysine biosynthesis protein"/>
    <property type="match status" value="1"/>
</dbReference>
<reference evidence="12 13" key="1">
    <citation type="submission" date="2014-09" db="EMBL/GenBank/DDBJ databases">
        <title>Draft genome sequence of an obligately methylotrophic methanogen, Methanococcoides methylutens, isolated from marine sediment.</title>
        <authorList>
            <person name="Guan Y."/>
            <person name="Ngugi D.K."/>
            <person name="Blom J."/>
            <person name="Ali S."/>
            <person name="Ferry J.G."/>
            <person name="Stingl U."/>
        </authorList>
    </citation>
    <scope>NUCLEOTIDE SEQUENCE [LARGE SCALE GENOMIC DNA]</scope>
    <source>
        <strain evidence="12 13">DSM 2657</strain>
    </source>
</reference>
<dbReference type="InterPro" id="IPR041107">
    <property type="entry name" value="Rimk_N"/>
</dbReference>
<dbReference type="Pfam" id="PF08443">
    <property type="entry name" value="RimK"/>
    <property type="match status" value="1"/>
</dbReference>
<dbReference type="Gene3D" id="3.30.470.20">
    <property type="entry name" value="ATP-grasp fold, B domain"/>
    <property type="match status" value="1"/>
</dbReference>
<keyword evidence="13" id="KW-1185">Reference proteome</keyword>
<comment type="cofactor">
    <cofactor evidence="1">
        <name>Mn(2+)</name>
        <dbReference type="ChEBI" id="CHEBI:29035"/>
    </cofactor>
</comment>
<dbReference type="InterPro" id="IPR011761">
    <property type="entry name" value="ATP-grasp"/>
</dbReference>
<evidence type="ECO:0000259" key="11">
    <source>
        <dbReference type="PROSITE" id="PS50975"/>
    </source>
</evidence>
<dbReference type="InterPro" id="IPR013651">
    <property type="entry name" value="ATP-grasp_RimK-type"/>
</dbReference>
<evidence type="ECO:0000256" key="10">
    <source>
        <dbReference type="PROSITE-ProRule" id="PRU00409"/>
    </source>
</evidence>
<keyword evidence="4" id="KW-0479">Metal-binding</keyword>
<evidence type="ECO:0000256" key="3">
    <source>
        <dbReference type="ARBA" id="ARBA00022598"/>
    </source>
</evidence>
<comment type="caution">
    <text evidence="12">The sequence shown here is derived from an EMBL/GenBank/DDBJ whole genome shotgun (WGS) entry which is preliminary data.</text>
</comment>
<evidence type="ECO:0000256" key="6">
    <source>
        <dbReference type="ARBA" id="ARBA00022840"/>
    </source>
</evidence>
<dbReference type="GO" id="GO:0006412">
    <property type="term" value="P:translation"/>
    <property type="evidence" value="ECO:0007669"/>
    <property type="project" value="UniProtKB-KW"/>
</dbReference>
<evidence type="ECO:0000256" key="4">
    <source>
        <dbReference type="ARBA" id="ARBA00022723"/>
    </source>
</evidence>
<dbReference type="GO" id="GO:0005737">
    <property type="term" value="C:cytoplasm"/>
    <property type="evidence" value="ECO:0007669"/>
    <property type="project" value="TreeGrafter"/>
</dbReference>
<evidence type="ECO:0000256" key="5">
    <source>
        <dbReference type="ARBA" id="ARBA00022741"/>
    </source>
</evidence>
<evidence type="ECO:0000313" key="12">
    <source>
        <dbReference type="EMBL" id="KGK98191.1"/>
    </source>
</evidence>
<keyword evidence="7" id="KW-0460">Magnesium</keyword>
<dbReference type="InterPro" id="IPR004666">
    <property type="entry name" value="Rp_bS6_RimK/Lys_biosynth_LsyX"/>
</dbReference>
<dbReference type="Gene3D" id="3.30.1490.20">
    <property type="entry name" value="ATP-grasp fold, A domain"/>
    <property type="match status" value="1"/>
</dbReference>
<dbReference type="Pfam" id="PF18030">
    <property type="entry name" value="Rimk_N"/>
    <property type="match status" value="1"/>
</dbReference>
<evidence type="ECO:0000256" key="8">
    <source>
        <dbReference type="ARBA" id="ARBA00022917"/>
    </source>
</evidence>
<name>A0A099T1T7_METMT</name>
<dbReference type="GO" id="GO:0005524">
    <property type="term" value="F:ATP binding"/>
    <property type="evidence" value="ECO:0007669"/>
    <property type="project" value="UniProtKB-UniRule"/>
</dbReference>
<dbReference type="EMBL" id="JRHO01000014">
    <property type="protein sequence ID" value="KGK98191.1"/>
    <property type="molecule type" value="Genomic_DNA"/>
</dbReference>
<dbReference type="PANTHER" id="PTHR21621">
    <property type="entry name" value="RIBOSOMAL PROTEIN S6 MODIFICATION PROTEIN"/>
    <property type="match status" value="1"/>
</dbReference>
<dbReference type="AlphaFoldDB" id="A0A099T1T7"/>
<evidence type="ECO:0000313" key="13">
    <source>
        <dbReference type="Proteomes" id="UP000029859"/>
    </source>
</evidence>
<evidence type="ECO:0000256" key="9">
    <source>
        <dbReference type="ARBA" id="ARBA00023211"/>
    </source>
</evidence>
<gene>
    <name evidence="12" type="ORF">LI82_10730</name>
</gene>
<proteinExistence type="predicted"/>
<keyword evidence="8" id="KW-0648">Protein biosynthesis</keyword>
<organism evidence="12 13">
    <name type="scientific">Methanococcoides methylutens</name>
    <dbReference type="NCBI Taxonomy" id="2226"/>
    <lineage>
        <taxon>Archaea</taxon>
        <taxon>Methanobacteriati</taxon>
        <taxon>Methanobacteriota</taxon>
        <taxon>Stenosarchaea group</taxon>
        <taxon>Methanomicrobia</taxon>
        <taxon>Methanosarcinales</taxon>
        <taxon>Methanosarcinaceae</taxon>
        <taxon>Methanococcoides</taxon>
    </lineage>
</organism>
<comment type="cofactor">
    <cofactor evidence="2">
        <name>Mg(2+)</name>
        <dbReference type="ChEBI" id="CHEBI:18420"/>
    </cofactor>
</comment>
<evidence type="ECO:0000256" key="1">
    <source>
        <dbReference type="ARBA" id="ARBA00001936"/>
    </source>
</evidence>
<sequence length="305" mass="34498">MKGWILYKHSELELKPETYEINRLLEVAEKNNIEMKVLTPEQFELIVTRDDRKGVLLDGETVSLPDFILPRMGAETSYFALAIIRHLERLGVHTFNSSNSIETVKDKLYSQQILAEADIAFPKTMLAKHPIDVNLVEEQFGFPLIVKTLSGSMGSGVFLSENKSNFIDLMELIRSTRSNVNFIIQEFVKSSMGRDLRVIIIGGRAVACMERVAQKGDFKANFSRGGMVRSFEMTPEIEWLATETAKVFGLEISGIDLLFDGEHFKVCEANSSPGFEGVESCCDKDIAQEMYDFIRVRLGMFPEEE</sequence>
<dbReference type="Gene3D" id="3.40.50.20">
    <property type="match status" value="1"/>
</dbReference>
<accession>A0A099T1T7</accession>
<dbReference type="FunFam" id="3.30.470.20:FF:000058">
    <property type="entry name" value="Alpha-aminoadipate--LysW ligase LysX protein"/>
    <property type="match status" value="1"/>
</dbReference>
<evidence type="ECO:0000256" key="7">
    <source>
        <dbReference type="ARBA" id="ARBA00022842"/>
    </source>
</evidence>
<dbReference type="Proteomes" id="UP000029859">
    <property type="component" value="Unassembled WGS sequence"/>
</dbReference>
<keyword evidence="5 10" id="KW-0547">Nucleotide-binding</keyword>
<keyword evidence="6 10" id="KW-0067">ATP-binding</keyword>
<dbReference type="SUPFAM" id="SSF56059">
    <property type="entry name" value="Glutathione synthetase ATP-binding domain-like"/>
    <property type="match status" value="1"/>
</dbReference>
<keyword evidence="3 12" id="KW-0436">Ligase</keyword>
<dbReference type="GO" id="GO:0043774">
    <property type="term" value="F:coenzyme F420-2 alpha-glutamyl ligase activity"/>
    <property type="evidence" value="ECO:0007669"/>
    <property type="project" value="TreeGrafter"/>
</dbReference>
<dbReference type="PANTHER" id="PTHR21621:SF2">
    <property type="entry name" value="COENZYME GAMMA-F420-2:ALPHA-L-GLUTAMATE LIGASE"/>
    <property type="match status" value="1"/>
</dbReference>
<evidence type="ECO:0000256" key="2">
    <source>
        <dbReference type="ARBA" id="ARBA00001946"/>
    </source>
</evidence>
<dbReference type="OrthoDB" id="33241at2157"/>
<dbReference type="GO" id="GO:0046872">
    <property type="term" value="F:metal ion binding"/>
    <property type="evidence" value="ECO:0007669"/>
    <property type="project" value="UniProtKB-KW"/>
</dbReference>
<keyword evidence="9" id="KW-0464">Manganese</keyword>
<dbReference type="InterPro" id="IPR013815">
    <property type="entry name" value="ATP_grasp_subdomain_1"/>
</dbReference>
<feature type="domain" description="ATP-grasp" evidence="11">
    <location>
        <begin position="111"/>
        <end position="295"/>
    </location>
</feature>
<protein>
    <submittedName>
        <fullName evidence="12">Alpha-L-glutamate ligase</fullName>
    </submittedName>
</protein>
<dbReference type="PROSITE" id="PS50975">
    <property type="entry name" value="ATP_GRASP"/>
    <property type="match status" value="1"/>
</dbReference>
<dbReference type="NCBIfam" id="TIGR00768">
    <property type="entry name" value="rimK_fam"/>
    <property type="match status" value="1"/>
</dbReference>